<dbReference type="Pfam" id="PF13324">
    <property type="entry name" value="GCIP_N"/>
    <property type="match status" value="1"/>
</dbReference>
<evidence type="ECO:0000256" key="1">
    <source>
        <dbReference type="ARBA" id="ARBA00004123"/>
    </source>
</evidence>
<dbReference type="InterPro" id="IPR026907">
    <property type="entry name" value="GCIP-like"/>
</dbReference>
<feature type="domain" description="Cyclin-D1-binding protein 1-like C-terminal" evidence="9">
    <location>
        <begin position="318"/>
        <end position="417"/>
    </location>
</feature>
<evidence type="ECO:0000259" key="8">
    <source>
        <dbReference type="Pfam" id="PF13324"/>
    </source>
</evidence>
<organism evidence="10 11">
    <name type="scientific">Sphagnum troendelagicum</name>
    <dbReference type="NCBI Taxonomy" id="128251"/>
    <lineage>
        <taxon>Eukaryota</taxon>
        <taxon>Viridiplantae</taxon>
        <taxon>Streptophyta</taxon>
        <taxon>Embryophyta</taxon>
        <taxon>Bryophyta</taxon>
        <taxon>Sphagnophytina</taxon>
        <taxon>Sphagnopsida</taxon>
        <taxon>Sphagnales</taxon>
        <taxon>Sphagnaceae</taxon>
        <taxon>Sphagnum</taxon>
    </lineage>
</organism>
<evidence type="ECO:0008006" key="12">
    <source>
        <dbReference type="Google" id="ProtNLM"/>
    </source>
</evidence>
<evidence type="ECO:0000256" key="2">
    <source>
        <dbReference type="ARBA" id="ARBA00004496"/>
    </source>
</evidence>
<gene>
    <name evidence="10" type="ORF">CSSPTR1EN2_LOCUS16056</name>
</gene>
<evidence type="ECO:0000256" key="5">
    <source>
        <dbReference type="ARBA" id="ARBA00023242"/>
    </source>
</evidence>
<dbReference type="Gene3D" id="1.20.1420.10">
    <property type="entry name" value="Talin, central domain"/>
    <property type="match status" value="1"/>
</dbReference>
<keyword evidence="5" id="KW-0539">Nucleus</keyword>
<accession>A0ABP0UI34</accession>
<feature type="compositionally biased region" description="Basic and acidic residues" evidence="7">
    <location>
        <begin position="191"/>
        <end position="214"/>
    </location>
</feature>
<dbReference type="Pfam" id="PF20936">
    <property type="entry name" value="GCIP_C"/>
    <property type="match status" value="1"/>
</dbReference>
<feature type="region of interest" description="Disordered" evidence="7">
    <location>
        <begin position="191"/>
        <end position="322"/>
    </location>
</feature>
<feature type="compositionally biased region" description="Basic and acidic residues" evidence="7">
    <location>
        <begin position="221"/>
        <end position="267"/>
    </location>
</feature>
<feature type="compositionally biased region" description="Basic and acidic residues" evidence="7">
    <location>
        <begin position="277"/>
        <end position="309"/>
    </location>
</feature>
<evidence type="ECO:0000256" key="6">
    <source>
        <dbReference type="ARBA" id="ARBA00023306"/>
    </source>
</evidence>
<protein>
    <recommendedName>
        <fullName evidence="12">Cyclin-D1-binding protein 1</fullName>
    </recommendedName>
</protein>
<dbReference type="InterPro" id="IPR049318">
    <property type="entry name" value="GCIP_C"/>
</dbReference>
<keyword evidence="4" id="KW-0963">Cytoplasm</keyword>
<proteinExistence type="inferred from homology"/>
<comment type="similarity">
    <text evidence="3">Belongs to the CCNDBP1 family.</text>
</comment>
<evidence type="ECO:0000256" key="7">
    <source>
        <dbReference type="SAM" id="MobiDB-lite"/>
    </source>
</evidence>
<evidence type="ECO:0000256" key="4">
    <source>
        <dbReference type="ARBA" id="ARBA00022490"/>
    </source>
</evidence>
<keyword evidence="11" id="KW-1185">Reference proteome</keyword>
<keyword evidence="6" id="KW-0131">Cell cycle</keyword>
<evidence type="ECO:0000313" key="10">
    <source>
        <dbReference type="EMBL" id="CAK9222420.1"/>
    </source>
</evidence>
<reference evidence="10" key="1">
    <citation type="submission" date="2024-02" db="EMBL/GenBank/DDBJ databases">
        <authorList>
            <consortium name="ELIXIR-Norway"/>
            <consortium name="Elixir Norway"/>
        </authorList>
    </citation>
    <scope>NUCLEOTIDE SEQUENCE</scope>
</reference>
<dbReference type="Proteomes" id="UP001497512">
    <property type="component" value="Chromosome 4"/>
</dbReference>
<dbReference type="EMBL" id="OZ019896">
    <property type="protein sequence ID" value="CAK9222420.1"/>
    <property type="molecule type" value="Genomic_DNA"/>
</dbReference>
<comment type="subcellular location">
    <subcellularLocation>
        <location evidence="2">Cytoplasm</location>
    </subcellularLocation>
    <subcellularLocation>
        <location evidence="1">Nucleus</location>
    </subcellularLocation>
</comment>
<evidence type="ECO:0000313" key="11">
    <source>
        <dbReference type="Proteomes" id="UP001497512"/>
    </source>
</evidence>
<dbReference type="PANTHER" id="PTHR15492:SF1">
    <property type="entry name" value="CYCLIN-D1-BINDING PROTEIN 1"/>
    <property type="match status" value="1"/>
</dbReference>
<dbReference type="PANTHER" id="PTHR15492">
    <property type="entry name" value="CYCLIN D1-BINDING PROTEIN 1"/>
    <property type="match status" value="1"/>
</dbReference>
<evidence type="ECO:0000256" key="3">
    <source>
        <dbReference type="ARBA" id="ARBA00008940"/>
    </source>
</evidence>
<evidence type="ECO:0000259" key="9">
    <source>
        <dbReference type="Pfam" id="PF20936"/>
    </source>
</evidence>
<dbReference type="Gene3D" id="1.20.1410.10">
    <property type="entry name" value="I/LWEQ domain"/>
    <property type="match status" value="2"/>
</dbReference>
<feature type="domain" description="Cyclin-D1-binding protein 1-like N-terminal" evidence="8">
    <location>
        <begin position="45"/>
        <end position="189"/>
    </location>
</feature>
<name>A0ABP0UI34_9BRYO</name>
<dbReference type="InterPro" id="IPR049317">
    <property type="entry name" value="GCIP-like_N"/>
</dbReference>
<sequence>MGRTQKGRVADLSRSLQRGTASLRETVLLLNDTAPIEGVKGDWGEVKKVAEQVAKHATTIGMLWAQGVKVEDANQALKTYFDCLQGLLLLCHGCTVGAGPTLLVTIRNAAQQVLDASLTLLTRAVSFSIKGAEKQECEAVLPALVGCVWEACNTLKKTPFTNRGAIGRSLAQVATSVKDVLREIKEMREGRSSEHNACDCGHDHGDATRNEAGRHRPGHSHSHDHSGHDHCSHDHSHDLHSHDHSGHGHCGHDHTHSGHNHGHDHSQHHSHNHPGHSHCEHENDGHRLSDNLSHSHDHSGHEHCGHGDEETSNGDGDSGVESLDFNEQLSEEEIAVVEAAKGVVDSSLGFIKQLLYVAAEMPQDTEESSTVFLEDVLKHCKGLGAEMDEFGASLYPPQETNQLRDSIVKMEVLVDQINTQVRETRGSLPEGLDLACKSLQNAKVELTQTLGGL</sequence>